<comment type="caution">
    <text evidence="1">The sequence shown here is derived from an EMBL/GenBank/DDBJ whole genome shotgun (WGS) entry which is preliminary data.</text>
</comment>
<name>A0ACC1CKU5_9NEOP</name>
<reference evidence="1 2" key="1">
    <citation type="journal article" date="2021" name="Front. Genet.">
        <title>Chromosome-Level Genome Assembly Reveals Significant Gene Expansion in the Toll and IMD Signaling Pathways of Dendrolimus kikuchii.</title>
        <authorList>
            <person name="Zhou J."/>
            <person name="Wu P."/>
            <person name="Xiong Z."/>
            <person name="Liu N."/>
            <person name="Zhao N."/>
            <person name="Ji M."/>
            <person name="Qiu Y."/>
            <person name="Yang B."/>
        </authorList>
    </citation>
    <scope>NUCLEOTIDE SEQUENCE [LARGE SCALE GENOMIC DNA]</scope>
    <source>
        <strain evidence="1">Ann1</strain>
    </source>
</reference>
<gene>
    <name evidence="1" type="ORF">K1T71_012187</name>
</gene>
<protein>
    <submittedName>
        <fullName evidence="1">Uncharacterized protein</fullName>
    </submittedName>
</protein>
<evidence type="ECO:0000313" key="1">
    <source>
        <dbReference type="EMBL" id="KAJ0172214.1"/>
    </source>
</evidence>
<accession>A0ACC1CKU5</accession>
<keyword evidence="2" id="KW-1185">Reference proteome</keyword>
<organism evidence="1 2">
    <name type="scientific">Dendrolimus kikuchii</name>
    <dbReference type="NCBI Taxonomy" id="765133"/>
    <lineage>
        <taxon>Eukaryota</taxon>
        <taxon>Metazoa</taxon>
        <taxon>Ecdysozoa</taxon>
        <taxon>Arthropoda</taxon>
        <taxon>Hexapoda</taxon>
        <taxon>Insecta</taxon>
        <taxon>Pterygota</taxon>
        <taxon>Neoptera</taxon>
        <taxon>Endopterygota</taxon>
        <taxon>Lepidoptera</taxon>
        <taxon>Glossata</taxon>
        <taxon>Ditrysia</taxon>
        <taxon>Bombycoidea</taxon>
        <taxon>Lasiocampidae</taxon>
        <taxon>Dendrolimus</taxon>
    </lineage>
</organism>
<dbReference type="EMBL" id="CM034408">
    <property type="protein sequence ID" value="KAJ0172214.1"/>
    <property type="molecule type" value="Genomic_DNA"/>
</dbReference>
<sequence>MTFFLKFLHSRGLRILALVPKEHAPSDASDQSESECELHDDSTHYSSSPPSIGSLENLNIYGPDSDDEPALSDPFSLSVTANKLGDGLDDLQNNERSAILDSVPLTPILQEIQESNYQNVPSTLSAIPSLPSTPAANTKPRKTRSKYLILPPPKRKKRAKKLQLAFKWKKAAFRHRAIIEEESEDRECIDLPETDASPLTYFHIFFTQNIKTDIVEQSNFYSVQETGKSILLTENEFNDFLAIHIIMGIVEMPSYIDYWSQNFKYAKVAEIMPLKRYQQIRRYLHFADNNLEDGDRYYKVRPLLEKVRLNCLKLQGMESKFSIDEMIIAYKGSKAGKRKQYMKDKPNKWGFKNYVRAGVSGIIYDFVMYGGEDTFRYHTFSEEESSLGFGAQVVIALCQSIQRKPAIIYCDNFFSSPELFYILRENYGIFSLGTIRNNRLRGAEKILPPEKEVKKKERGFFVEAACNETRLAVVRWNDNKVVTFISSFVASVPVEKIQRYSKDVKKKVDVQCPQIVRQYNKHMGGVDLADMLISLYKIPFKSRRWYLGIFAQLIDICLNNAWLVYRNQNNADKKSKMSLKVFRYKVYESLLMENRCAKRQKTAAPRVSKPQAARPSSPVKYDDIGHFSSTMDEGPVNKLTYLWLFPVPAYNHTFESSFFKLCIFPNISIAI</sequence>
<evidence type="ECO:0000313" key="2">
    <source>
        <dbReference type="Proteomes" id="UP000824533"/>
    </source>
</evidence>
<proteinExistence type="predicted"/>
<dbReference type="Proteomes" id="UP000824533">
    <property type="component" value="Linkage Group LG22"/>
</dbReference>